<organism evidence="2 3">
    <name type="scientific">Drechslerella stenobrocha 248</name>
    <dbReference type="NCBI Taxonomy" id="1043628"/>
    <lineage>
        <taxon>Eukaryota</taxon>
        <taxon>Fungi</taxon>
        <taxon>Dikarya</taxon>
        <taxon>Ascomycota</taxon>
        <taxon>Pezizomycotina</taxon>
        <taxon>Orbiliomycetes</taxon>
        <taxon>Orbiliales</taxon>
        <taxon>Orbiliaceae</taxon>
        <taxon>Drechslerella</taxon>
    </lineage>
</organism>
<dbReference type="EMBL" id="KI966452">
    <property type="protein sequence ID" value="EWC43786.1"/>
    <property type="molecule type" value="Genomic_DNA"/>
</dbReference>
<keyword evidence="3" id="KW-1185">Reference proteome</keyword>
<dbReference type="Pfam" id="PF00149">
    <property type="entry name" value="Metallophos"/>
    <property type="match status" value="1"/>
</dbReference>
<accession>W7HIQ1</accession>
<protein>
    <recommendedName>
        <fullName evidence="1">Calcineurin-like phosphoesterase domain-containing protein</fullName>
    </recommendedName>
</protein>
<dbReference type="AlphaFoldDB" id="W7HIQ1"/>
<feature type="domain" description="Calcineurin-like phosphoesterase" evidence="1">
    <location>
        <begin position="21"/>
        <end position="219"/>
    </location>
</feature>
<dbReference type="PANTHER" id="PTHR32440">
    <property type="entry name" value="PHOSPHATASE DCR2-RELATED-RELATED"/>
    <property type="match status" value="1"/>
</dbReference>
<dbReference type="Gene3D" id="3.60.21.10">
    <property type="match status" value="1"/>
</dbReference>
<gene>
    <name evidence="2" type="ORF">DRE_07351</name>
</gene>
<evidence type="ECO:0000313" key="3">
    <source>
        <dbReference type="Proteomes" id="UP000024837"/>
    </source>
</evidence>
<dbReference type="GO" id="GO:0005737">
    <property type="term" value="C:cytoplasm"/>
    <property type="evidence" value="ECO:0007669"/>
    <property type="project" value="TreeGrafter"/>
</dbReference>
<proteinExistence type="predicted"/>
<dbReference type="Proteomes" id="UP000024837">
    <property type="component" value="Unassembled WGS sequence"/>
</dbReference>
<evidence type="ECO:0000313" key="2">
    <source>
        <dbReference type="EMBL" id="EWC43786.1"/>
    </source>
</evidence>
<dbReference type="InterPro" id="IPR004843">
    <property type="entry name" value="Calcineurin-like_PHP"/>
</dbReference>
<reference evidence="2 3" key="1">
    <citation type="submission" date="2013-05" db="EMBL/GenBank/DDBJ databases">
        <title>Drechslerella stenobrocha genome reveals carnivorous origination and mechanical trapping mechanism of predatory fungi.</title>
        <authorList>
            <person name="Liu X."/>
            <person name="Zhang W."/>
            <person name="Liu K."/>
        </authorList>
    </citation>
    <scope>NUCLEOTIDE SEQUENCE [LARGE SCALE GENOMIC DNA]</scope>
    <source>
        <strain evidence="2 3">248</strain>
    </source>
</reference>
<dbReference type="GO" id="GO:0016788">
    <property type="term" value="F:hydrolase activity, acting on ester bonds"/>
    <property type="evidence" value="ECO:0007669"/>
    <property type="project" value="TreeGrafter"/>
</dbReference>
<dbReference type="HOGENOM" id="CLU_019692_2_0_1"/>
<dbReference type="OrthoDB" id="783096at2759"/>
<dbReference type="CDD" id="cd07383">
    <property type="entry name" value="MPP_Dcr2"/>
    <property type="match status" value="1"/>
</dbReference>
<dbReference type="SUPFAM" id="SSF56300">
    <property type="entry name" value="Metallo-dependent phosphatases"/>
    <property type="match status" value="1"/>
</dbReference>
<dbReference type="PANTHER" id="PTHR32440:SF11">
    <property type="entry name" value="METALLOPHOSPHOESTERASE DOMAIN-CONTAINING PROTEIN"/>
    <property type="match status" value="1"/>
</dbReference>
<sequence>MPNLRSNLNNRLEFMDDGTFHITIFSDLHYGESPSGNGPINDAKTARVMSSVLEHEPTQLVVLNGDLITGDGTQAHNSTDYLDKVVAPIVKANLPWASAYGNHDNQPRLSSHKVFEREKTYKGSMTQNMVLSPSPNVGVTNYYLPVYGASDGQDTPEFILWFFDSRGGYGYGGPSSSENKRPDWVDKSVAEWFIETDAKLKQQYGKVIPSLAFFHIPVNAALAFQLHKGVSPSKEPGFNKEVVTAQGRQYPQAFEDWDLPFMAGHLAATTTGTIGILRFIFYFKQH</sequence>
<evidence type="ECO:0000259" key="1">
    <source>
        <dbReference type="Pfam" id="PF00149"/>
    </source>
</evidence>
<name>W7HIQ1_9PEZI</name>
<dbReference type="InterPro" id="IPR029052">
    <property type="entry name" value="Metallo-depent_PP-like"/>
</dbReference>